<dbReference type="InterPro" id="IPR018161">
    <property type="entry name" value="Wnt_CS"/>
</dbReference>
<evidence type="ECO:0000313" key="12">
    <source>
        <dbReference type="RefSeq" id="XP_022238400.1"/>
    </source>
</evidence>
<keyword evidence="11" id="KW-1185">Reference proteome</keyword>
<comment type="similarity">
    <text evidence="2 9">Belongs to the Wnt family.</text>
</comment>
<dbReference type="Gene3D" id="3.30.2460.20">
    <property type="match status" value="1"/>
</dbReference>
<dbReference type="Pfam" id="PF00110">
    <property type="entry name" value="wnt"/>
    <property type="match status" value="1"/>
</dbReference>
<protein>
    <recommendedName>
        <fullName evidence="9">Protein Wnt</fullName>
    </recommendedName>
</protein>
<dbReference type="PROSITE" id="PS00246">
    <property type="entry name" value="WNT1"/>
    <property type="match status" value="1"/>
</dbReference>
<dbReference type="InterPro" id="IPR005817">
    <property type="entry name" value="Wnt"/>
</dbReference>
<dbReference type="Proteomes" id="UP000694941">
    <property type="component" value="Unplaced"/>
</dbReference>
<evidence type="ECO:0000256" key="9">
    <source>
        <dbReference type="RuleBase" id="RU003500"/>
    </source>
</evidence>
<evidence type="ECO:0000256" key="7">
    <source>
        <dbReference type="ARBA" id="ARBA00023157"/>
    </source>
</evidence>
<evidence type="ECO:0000256" key="2">
    <source>
        <dbReference type="ARBA" id="ARBA00005683"/>
    </source>
</evidence>
<proteinExistence type="inferred from homology"/>
<keyword evidence="7" id="KW-1015">Disulfide bond</keyword>
<keyword evidence="8" id="KW-0449">Lipoprotein</keyword>
<dbReference type="RefSeq" id="XP_022238400.1">
    <property type="nucleotide sequence ID" value="XM_022382692.1"/>
</dbReference>
<name>A0ABM1S445_LIMPO</name>
<reference evidence="12" key="1">
    <citation type="submission" date="2025-08" db="UniProtKB">
        <authorList>
            <consortium name="RefSeq"/>
        </authorList>
    </citation>
    <scope>IDENTIFICATION</scope>
    <source>
        <tissue evidence="12">Muscle</tissue>
    </source>
</reference>
<keyword evidence="10" id="KW-0472">Membrane</keyword>
<evidence type="ECO:0000256" key="1">
    <source>
        <dbReference type="ARBA" id="ARBA00004498"/>
    </source>
</evidence>
<dbReference type="GeneID" id="106456871"/>
<dbReference type="SMART" id="SM00097">
    <property type="entry name" value="WNT1"/>
    <property type="match status" value="1"/>
</dbReference>
<gene>
    <name evidence="12" type="primary">LOC106456871</name>
</gene>
<keyword evidence="10" id="KW-0812">Transmembrane</keyword>
<evidence type="ECO:0000256" key="8">
    <source>
        <dbReference type="ARBA" id="ARBA00023288"/>
    </source>
</evidence>
<evidence type="ECO:0000256" key="5">
    <source>
        <dbReference type="ARBA" id="ARBA00022530"/>
    </source>
</evidence>
<comment type="function">
    <text evidence="9">Ligand for members of the frizzled family of seven transmembrane receptors.</text>
</comment>
<evidence type="ECO:0000256" key="4">
    <source>
        <dbReference type="ARBA" id="ARBA00022525"/>
    </source>
</evidence>
<dbReference type="CDD" id="cd19338">
    <property type="entry name" value="Wnt_Wnt6"/>
    <property type="match status" value="1"/>
</dbReference>
<sequence length="367" mass="42072">MTMYKRKDHGEISVVHLSTILCVTLLFLVPVTNATWWLLGMPSTYHSTLELKPTTYKNYCKKLHYLVEKQQELCGLNYNILMTVGRGAKMGIEECQFQFRMSRWNCSTFNNTPTVFGGVLNVKSREKAYVYAISAAGVAYSITRACSKGELSECGCDQKIRSRDTKGQWEWGGCSEDVRFGSKFSKDFVDSGEDRNTPEGLMNLHNNRAGRKALKRNKERLCKCHGVSGSCSMRVCWMYLKPFRSVGQWLTKRFDGATRVRAVQRRKKLRLRPLGKNIKRPGKKDLVYLDESPDYCNRNKTLGVFGTAGRLCNHTSYGMDGCRLLCCGRGYQTALRRVEEKCNCKFKWCCKVVCEQCSYVREEHHCN</sequence>
<dbReference type="PRINTS" id="PR01349">
    <property type="entry name" value="WNTPROTEIN"/>
</dbReference>
<evidence type="ECO:0000256" key="3">
    <source>
        <dbReference type="ARBA" id="ARBA00022473"/>
    </source>
</evidence>
<organism evidence="11 12">
    <name type="scientific">Limulus polyphemus</name>
    <name type="common">Atlantic horseshoe crab</name>
    <dbReference type="NCBI Taxonomy" id="6850"/>
    <lineage>
        <taxon>Eukaryota</taxon>
        <taxon>Metazoa</taxon>
        <taxon>Ecdysozoa</taxon>
        <taxon>Arthropoda</taxon>
        <taxon>Chelicerata</taxon>
        <taxon>Merostomata</taxon>
        <taxon>Xiphosura</taxon>
        <taxon>Limulidae</taxon>
        <taxon>Limulus</taxon>
    </lineage>
</organism>
<dbReference type="InterPro" id="IPR043158">
    <property type="entry name" value="Wnt_C"/>
</dbReference>
<dbReference type="InterPro" id="IPR009143">
    <property type="entry name" value="Wnt6"/>
</dbReference>
<feature type="transmembrane region" description="Helical" evidence="10">
    <location>
        <begin position="12"/>
        <end position="39"/>
    </location>
</feature>
<keyword evidence="3 9" id="KW-0217">Developmental protein</keyword>
<keyword evidence="5" id="KW-0272">Extracellular matrix</keyword>
<keyword evidence="6 9" id="KW-0879">Wnt signaling pathway</keyword>
<evidence type="ECO:0000256" key="6">
    <source>
        <dbReference type="ARBA" id="ARBA00022687"/>
    </source>
</evidence>
<keyword evidence="10" id="KW-1133">Transmembrane helix</keyword>
<dbReference type="PANTHER" id="PTHR12027:SF99">
    <property type="entry name" value="PROTEIN WNT"/>
    <property type="match status" value="1"/>
</dbReference>
<evidence type="ECO:0000256" key="10">
    <source>
        <dbReference type="SAM" id="Phobius"/>
    </source>
</evidence>
<comment type="subcellular location">
    <subcellularLocation>
        <location evidence="1 9">Secreted</location>
        <location evidence="1 9">Extracellular space</location>
        <location evidence="1 9">Extracellular matrix</location>
    </subcellularLocation>
</comment>
<dbReference type="PANTHER" id="PTHR12027">
    <property type="entry name" value="WNT RELATED"/>
    <property type="match status" value="1"/>
</dbReference>
<keyword evidence="4" id="KW-0964">Secreted</keyword>
<accession>A0ABM1S445</accession>
<evidence type="ECO:0000313" key="11">
    <source>
        <dbReference type="Proteomes" id="UP000694941"/>
    </source>
</evidence>